<dbReference type="InterPro" id="IPR000210">
    <property type="entry name" value="BTB/POZ_dom"/>
</dbReference>
<dbReference type="GO" id="GO:0003006">
    <property type="term" value="P:developmental process involved in reproduction"/>
    <property type="evidence" value="ECO:0007669"/>
    <property type="project" value="UniProtKB-ARBA"/>
</dbReference>
<dbReference type="PROSITE" id="PS00028">
    <property type="entry name" value="ZINC_FINGER_C2H2_1"/>
    <property type="match status" value="2"/>
</dbReference>
<evidence type="ECO:0000256" key="2">
    <source>
        <dbReference type="PROSITE-ProRule" id="PRU00042"/>
    </source>
</evidence>
<dbReference type="OrthoDB" id="624345at2759"/>
<dbReference type="Gene3D" id="3.30.710.10">
    <property type="entry name" value="Potassium Channel Kv1.1, Chain A"/>
    <property type="match status" value="1"/>
</dbReference>
<dbReference type="GO" id="GO:0008270">
    <property type="term" value="F:zinc ion binding"/>
    <property type="evidence" value="ECO:0007669"/>
    <property type="project" value="UniProtKB-KW"/>
</dbReference>
<keyword evidence="1" id="KW-0539">Nucleus</keyword>
<dbReference type="GO" id="GO:0048513">
    <property type="term" value="P:animal organ development"/>
    <property type="evidence" value="ECO:0007669"/>
    <property type="project" value="UniProtKB-ARBA"/>
</dbReference>
<dbReference type="InterPro" id="IPR013087">
    <property type="entry name" value="Znf_C2H2_type"/>
</dbReference>
<accession>A0A553N939</accession>
<feature type="domain" description="BTB" evidence="4">
    <location>
        <begin position="34"/>
        <end position="99"/>
    </location>
</feature>
<dbReference type="GO" id="GO:0005634">
    <property type="term" value="C:nucleus"/>
    <property type="evidence" value="ECO:0007669"/>
    <property type="project" value="TreeGrafter"/>
</dbReference>
<evidence type="ECO:0000313" key="7">
    <source>
        <dbReference type="Proteomes" id="UP000318571"/>
    </source>
</evidence>
<evidence type="ECO:0000256" key="3">
    <source>
        <dbReference type="SAM" id="MobiDB-lite"/>
    </source>
</evidence>
<dbReference type="Proteomes" id="UP000318571">
    <property type="component" value="Chromosome 8"/>
</dbReference>
<keyword evidence="7" id="KW-1185">Reference proteome</keyword>
<dbReference type="InterPro" id="IPR011333">
    <property type="entry name" value="SKP1/BTB/POZ_sf"/>
</dbReference>
<dbReference type="Pfam" id="PF00096">
    <property type="entry name" value="zf-C2H2"/>
    <property type="match status" value="2"/>
</dbReference>
<gene>
    <name evidence="6" type="ORF">TCAL_08408</name>
</gene>
<keyword evidence="2" id="KW-0862">Zinc</keyword>
<dbReference type="SUPFAM" id="SSF54695">
    <property type="entry name" value="POZ domain"/>
    <property type="match status" value="1"/>
</dbReference>
<dbReference type="PROSITE" id="PS50157">
    <property type="entry name" value="ZINC_FINGER_C2H2_2"/>
    <property type="match status" value="1"/>
</dbReference>
<dbReference type="GO" id="GO:0048666">
    <property type="term" value="P:neuron development"/>
    <property type="evidence" value="ECO:0007669"/>
    <property type="project" value="UniProtKB-ARBA"/>
</dbReference>
<dbReference type="GO" id="GO:0006357">
    <property type="term" value="P:regulation of transcription by RNA polymerase II"/>
    <property type="evidence" value="ECO:0007669"/>
    <property type="project" value="TreeGrafter"/>
</dbReference>
<dbReference type="EMBL" id="VCGU01000459">
    <property type="protein sequence ID" value="TRY61961.1"/>
    <property type="molecule type" value="Genomic_DNA"/>
</dbReference>
<evidence type="ECO:0008006" key="8">
    <source>
        <dbReference type="Google" id="ProtNLM"/>
    </source>
</evidence>
<dbReference type="PROSITE" id="PS50097">
    <property type="entry name" value="BTB"/>
    <property type="match status" value="1"/>
</dbReference>
<evidence type="ECO:0000259" key="5">
    <source>
        <dbReference type="PROSITE" id="PS50157"/>
    </source>
</evidence>
<dbReference type="InterPro" id="IPR036236">
    <property type="entry name" value="Znf_C2H2_sf"/>
</dbReference>
<dbReference type="Gene3D" id="3.30.160.60">
    <property type="entry name" value="Classic Zinc Finger"/>
    <property type="match status" value="1"/>
</dbReference>
<dbReference type="STRING" id="6832.A0A553N939"/>
<reference evidence="6 7" key="1">
    <citation type="journal article" date="2018" name="Nat. Ecol. Evol.">
        <title>Genomic signatures of mitonuclear coevolution across populations of Tigriopus californicus.</title>
        <authorList>
            <person name="Barreto F.S."/>
            <person name="Watson E.T."/>
            <person name="Lima T.G."/>
            <person name="Willett C.S."/>
            <person name="Edmands S."/>
            <person name="Li W."/>
            <person name="Burton R.S."/>
        </authorList>
    </citation>
    <scope>NUCLEOTIDE SEQUENCE [LARGE SCALE GENOMIC DNA]</scope>
    <source>
        <strain evidence="6 7">San Diego</strain>
    </source>
</reference>
<feature type="region of interest" description="Disordered" evidence="3">
    <location>
        <begin position="121"/>
        <end position="148"/>
    </location>
</feature>
<dbReference type="SMART" id="SM00225">
    <property type="entry name" value="BTB"/>
    <property type="match status" value="1"/>
</dbReference>
<name>A0A553N939_TIGCA</name>
<evidence type="ECO:0000259" key="4">
    <source>
        <dbReference type="PROSITE" id="PS50097"/>
    </source>
</evidence>
<proteinExistence type="predicted"/>
<dbReference type="PANTHER" id="PTHR23110">
    <property type="entry name" value="BTB DOMAIN TRANSCRIPTION FACTOR"/>
    <property type="match status" value="1"/>
</dbReference>
<dbReference type="InterPro" id="IPR051095">
    <property type="entry name" value="Dros_DevTransReg"/>
</dbReference>
<dbReference type="Pfam" id="PF00651">
    <property type="entry name" value="BTB"/>
    <property type="match status" value="1"/>
</dbReference>
<dbReference type="SUPFAM" id="SSF57667">
    <property type="entry name" value="beta-beta-alpha zinc fingers"/>
    <property type="match status" value="1"/>
</dbReference>
<comment type="caution">
    <text evidence="6">The sequence shown here is derived from an EMBL/GenBank/DDBJ whole genome shotgun (WGS) entry which is preliminary data.</text>
</comment>
<keyword evidence="2" id="KW-0863">Zinc-finger</keyword>
<protein>
    <recommendedName>
        <fullName evidence="8">BTB domain-containing protein</fullName>
    </recommendedName>
</protein>
<organism evidence="6 7">
    <name type="scientific">Tigriopus californicus</name>
    <name type="common">Marine copepod</name>
    <dbReference type="NCBI Taxonomy" id="6832"/>
    <lineage>
        <taxon>Eukaryota</taxon>
        <taxon>Metazoa</taxon>
        <taxon>Ecdysozoa</taxon>
        <taxon>Arthropoda</taxon>
        <taxon>Crustacea</taxon>
        <taxon>Multicrustacea</taxon>
        <taxon>Hexanauplia</taxon>
        <taxon>Copepoda</taxon>
        <taxon>Harpacticoida</taxon>
        <taxon>Harpacticidae</taxon>
        <taxon>Tigriopus</taxon>
    </lineage>
</organism>
<feature type="domain" description="C2H2-type" evidence="5">
    <location>
        <begin position="220"/>
        <end position="247"/>
    </location>
</feature>
<dbReference type="SMART" id="SM00355">
    <property type="entry name" value="ZnF_C2H2"/>
    <property type="match status" value="2"/>
</dbReference>
<evidence type="ECO:0000256" key="1">
    <source>
        <dbReference type="ARBA" id="ARBA00023242"/>
    </source>
</evidence>
<dbReference type="PANTHER" id="PTHR23110:SF98">
    <property type="entry name" value="PRE-LOLA-G, ISOFORM C-RELATED"/>
    <property type="match status" value="1"/>
</dbReference>
<evidence type="ECO:0000313" key="6">
    <source>
        <dbReference type="EMBL" id="TRY61961.1"/>
    </source>
</evidence>
<dbReference type="CDD" id="cd18315">
    <property type="entry name" value="BTB_POZ_BAB-like"/>
    <property type="match status" value="1"/>
</dbReference>
<keyword evidence="2" id="KW-0479">Metal-binding</keyword>
<dbReference type="AlphaFoldDB" id="A0A553N939"/>
<dbReference type="OMA" id="RHENTEC"/>
<sequence length="274" mass="30311">MTAFDPPHYLLKWTDFQYSLLNALDSLRNEPSFIDVTLSCGGHKYGAHRVLLAASSPYFKDLFQDNVGSHPIIILRETSPKDLAAILEFMYNGQVNVPQEQVQSLLKTATDLQIKGLAQYQDAPGKKGPPALGPGGNGAGSLGPISQIPEMEPHEVNHEEVVMDFNEPKLEPDLTDPLPITVFPLHNKKNHTRPLRNNLTNPAHDGMTPSFPSSKGPGILACGYCGKTFKRRNGLLDHEHMHKGTTICHICQRVCSTRGNLKQHLLKKHNFTSP</sequence>